<dbReference type="SMART" id="SM00226">
    <property type="entry name" value="LMWPc"/>
    <property type="match status" value="1"/>
</dbReference>
<evidence type="ECO:0000256" key="3">
    <source>
        <dbReference type="ARBA" id="ARBA00013064"/>
    </source>
</evidence>
<dbReference type="InterPro" id="IPR023485">
    <property type="entry name" value="Ptyr_pPase"/>
</dbReference>
<gene>
    <name evidence="9" type="ORF">EHQ30_11480</name>
</gene>
<keyword evidence="5" id="KW-0378">Hydrolase</keyword>
<dbReference type="Proteomes" id="UP000297891">
    <property type="component" value="Unassembled WGS sequence"/>
</dbReference>
<dbReference type="CDD" id="cd16343">
    <property type="entry name" value="LMWPTP"/>
    <property type="match status" value="1"/>
</dbReference>
<proteinExistence type="inferred from homology"/>
<dbReference type="PANTHER" id="PTHR11717:SF7">
    <property type="entry name" value="LOW MOLECULAR WEIGHT PHOSPHOTYROSINE PROTEIN PHOSPHATASE"/>
    <property type="match status" value="1"/>
</dbReference>
<keyword evidence="6" id="KW-0904">Protein phosphatase</keyword>
<evidence type="ECO:0000259" key="8">
    <source>
        <dbReference type="SMART" id="SM00226"/>
    </source>
</evidence>
<dbReference type="InterPro" id="IPR017867">
    <property type="entry name" value="Tyr_phospatase_low_mol_wt"/>
</dbReference>
<dbReference type="GO" id="GO:0005737">
    <property type="term" value="C:cytoplasm"/>
    <property type="evidence" value="ECO:0007669"/>
    <property type="project" value="UniProtKB-SubCell"/>
</dbReference>
<evidence type="ECO:0000256" key="1">
    <source>
        <dbReference type="ARBA" id="ARBA00004496"/>
    </source>
</evidence>
<feature type="domain" description="Phosphotyrosine protein phosphatase I" evidence="8">
    <location>
        <begin position="5"/>
        <end position="154"/>
    </location>
</feature>
<comment type="caution">
    <text evidence="9">The sequence shown here is derived from an EMBL/GenBank/DDBJ whole genome shotgun (WGS) entry which is preliminary data.</text>
</comment>
<keyword evidence="4" id="KW-0963">Cytoplasm</keyword>
<protein>
    <recommendedName>
        <fullName evidence="3">protein-tyrosine-phosphatase</fullName>
        <ecNumber evidence="3">3.1.3.48</ecNumber>
    </recommendedName>
</protein>
<evidence type="ECO:0000256" key="5">
    <source>
        <dbReference type="ARBA" id="ARBA00022801"/>
    </source>
</evidence>
<evidence type="ECO:0000256" key="2">
    <source>
        <dbReference type="ARBA" id="ARBA00011063"/>
    </source>
</evidence>
<sequence>MKEKTKVLFICLGNICRSPAAQGALENLVKQKNLNHSFEIDSCGTAGYHDGDLPDPRTRKAAEKRGIHLTHKSRKLTIKDLKYFDYLLVMDENNFRDVISLTNDAKVKEKIYLFGQFRSDQGDPIVPDPYYKNETAFEKVQDLVEDCSLGFLNFLGV</sequence>
<dbReference type="RefSeq" id="WP_135676914.1">
    <property type="nucleotide sequence ID" value="NZ_RQFP01000008.1"/>
</dbReference>
<dbReference type="GO" id="GO:0003993">
    <property type="term" value="F:acid phosphatase activity"/>
    <property type="evidence" value="ECO:0007669"/>
    <property type="project" value="InterPro"/>
</dbReference>
<dbReference type="Pfam" id="PF01451">
    <property type="entry name" value="LMWPc"/>
    <property type="match status" value="1"/>
</dbReference>
<dbReference type="InterPro" id="IPR036196">
    <property type="entry name" value="Ptyr_pPase_sf"/>
</dbReference>
<evidence type="ECO:0000256" key="7">
    <source>
        <dbReference type="PIRSR" id="PIRSR617867-1"/>
    </source>
</evidence>
<evidence type="ECO:0000313" key="10">
    <source>
        <dbReference type="Proteomes" id="UP000297891"/>
    </source>
</evidence>
<dbReference type="OrthoDB" id="9784339at2"/>
<dbReference type="InterPro" id="IPR002115">
    <property type="entry name" value="Tyr_Pase_low_mol_wt_mml"/>
</dbReference>
<dbReference type="Gene3D" id="3.40.50.2300">
    <property type="match status" value="1"/>
</dbReference>
<accession>A0A5F1Z6G4</accession>
<evidence type="ECO:0000313" key="9">
    <source>
        <dbReference type="EMBL" id="TGK92850.1"/>
    </source>
</evidence>
<keyword evidence="10" id="KW-1185">Reference proteome</keyword>
<reference evidence="9" key="1">
    <citation type="journal article" date="2019" name="PLoS Negl. Trop. Dis.">
        <title>Revisiting the worldwide diversity of Leptospira species in the environment.</title>
        <authorList>
            <person name="Vincent A.T."/>
            <person name="Schiettekatte O."/>
            <person name="Bourhy P."/>
            <person name="Veyrier F.J."/>
            <person name="Picardeau M."/>
        </authorList>
    </citation>
    <scope>NUCLEOTIDE SEQUENCE [LARGE SCALE GENOMIC DNA]</scope>
    <source>
        <strain evidence="9">201800277</strain>
    </source>
</reference>
<dbReference type="SUPFAM" id="SSF52788">
    <property type="entry name" value="Phosphotyrosine protein phosphatases I"/>
    <property type="match status" value="1"/>
</dbReference>
<dbReference type="PRINTS" id="PR00719">
    <property type="entry name" value="LMWPTPASE"/>
</dbReference>
<evidence type="ECO:0000256" key="6">
    <source>
        <dbReference type="ARBA" id="ARBA00022912"/>
    </source>
</evidence>
<comment type="subcellular location">
    <subcellularLocation>
        <location evidence="1">Cytoplasm</location>
    </subcellularLocation>
</comment>
<name>A0A5F1Z6G4_9LEPT</name>
<feature type="active site" description="Proton donor" evidence="7">
    <location>
        <position position="128"/>
    </location>
</feature>
<dbReference type="PANTHER" id="PTHR11717">
    <property type="entry name" value="LOW MOLECULAR WEIGHT PROTEIN TYROSINE PHOSPHATASE"/>
    <property type="match status" value="1"/>
</dbReference>
<dbReference type="InterPro" id="IPR050438">
    <property type="entry name" value="LMW_PTPase"/>
</dbReference>
<comment type="similarity">
    <text evidence="2">Belongs to the low molecular weight phosphotyrosine protein phosphatase family.</text>
</comment>
<dbReference type="AlphaFoldDB" id="A0A5F1Z6G4"/>
<dbReference type="GO" id="GO:0004726">
    <property type="term" value="F:non-membrane spanning protein tyrosine phosphatase activity"/>
    <property type="evidence" value="ECO:0007669"/>
    <property type="project" value="InterPro"/>
</dbReference>
<dbReference type="EC" id="3.1.3.48" evidence="3"/>
<organism evidence="9 10">
    <name type="scientific">Leptospira brenneri</name>
    <dbReference type="NCBI Taxonomy" id="2023182"/>
    <lineage>
        <taxon>Bacteria</taxon>
        <taxon>Pseudomonadati</taxon>
        <taxon>Spirochaetota</taxon>
        <taxon>Spirochaetia</taxon>
        <taxon>Leptospirales</taxon>
        <taxon>Leptospiraceae</taxon>
        <taxon>Leptospira</taxon>
    </lineage>
</organism>
<feature type="active site" description="Nucleophile" evidence="7">
    <location>
        <position position="11"/>
    </location>
</feature>
<evidence type="ECO:0000256" key="4">
    <source>
        <dbReference type="ARBA" id="ARBA00022490"/>
    </source>
</evidence>
<feature type="active site" evidence="7">
    <location>
        <position position="17"/>
    </location>
</feature>
<dbReference type="EMBL" id="RQFP01000008">
    <property type="protein sequence ID" value="TGK92850.1"/>
    <property type="molecule type" value="Genomic_DNA"/>
</dbReference>
<dbReference type="PRINTS" id="PR00720">
    <property type="entry name" value="MAMMALPTPASE"/>
</dbReference>